<dbReference type="AlphaFoldDB" id="A0A914WRC7"/>
<dbReference type="Proteomes" id="UP000887566">
    <property type="component" value="Unplaced"/>
</dbReference>
<proteinExistence type="predicted"/>
<feature type="region of interest" description="Disordered" evidence="1">
    <location>
        <begin position="33"/>
        <end position="52"/>
    </location>
</feature>
<sequence>MMSDAVELGLYAANREHNWTRRRAVGLVHATRQSRRMTMTHTKQRSTGRTARARPFARSVLRLYGAGMSQSVSDGGIGHRRDACVPLLAAGTDTHTHHHHQYHWSVRTPHRPPQPDTQNLSKCRARFHRSAFLPPMAIERSLPHHQINQPAYLRSICLPETMIG</sequence>
<organism evidence="2 3">
    <name type="scientific">Plectus sambesii</name>
    <dbReference type="NCBI Taxonomy" id="2011161"/>
    <lineage>
        <taxon>Eukaryota</taxon>
        <taxon>Metazoa</taxon>
        <taxon>Ecdysozoa</taxon>
        <taxon>Nematoda</taxon>
        <taxon>Chromadorea</taxon>
        <taxon>Plectida</taxon>
        <taxon>Plectina</taxon>
        <taxon>Plectoidea</taxon>
        <taxon>Plectidae</taxon>
        <taxon>Plectus</taxon>
    </lineage>
</organism>
<keyword evidence="2" id="KW-1185">Reference proteome</keyword>
<evidence type="ECO:0000313" key="3">
    <source>
        <dbReference type="WBParaSite" id="PSAMB.scaffold4995size12937.g25702.t1"/>
    </source>
</evidence>
<protein>
    <submittedName>
        <fullName evidence="3">Uncharacterized protein</fullName>
    </submittedName>
</protein>
<accession>A0A914WRC7</accession>
<name>A0A914WRC7_9BILA</name>
<dbReference type="WBParaSite" id="PSAMB.scaffold4995size12937.g25702.t1">
    <property type="protein sequence ID" value="PSAMB.scaffold4995size12937.g25702.t1"/>
    <property type="gene ID" value="PSAMB.scaffold4995size12937.g25702"/>
</dbReference>
<reference evidence="3" key="1">
    <citation type="submission" date="2022-11" db="UniProtKB">
        <authorList>
            <consortium name="WormBaseParasite"/>
        </authorList>
    </citation>
    <scope>IDENTIFICATION</scope>
</reference>
<evidence type="ECO:0000313" key="2">
    <source>
        <dbReference type="Proteomes" id="UP000887566"/>
    </source>
</evidence>
<feature type="compositionally biased region" description="Polar residues" evidence="1">
    <location>
        <begin position="36"/>
        <end position="49"/>
    </location>
</feature>
<evidence type="ECO:0000256" key="1">
    <source>
        <dbReference type="SAM" id="MobiDB-lite"/>
    </source>
</evidence>